<protein>
    <recommendedName>
        <fullName evidence="3">Flagella basal body P-ring formation protein FlgA</fullName>
    </recommendedName>
</protein>
<evidence type="ECO:0000256" key="6">
    <source>
        <dbReference type="ARBA" id="ARBA00025643"/>
    </source>
</evidence>
<dbReference type="InterPro" id="IPR039246">
    <property type="entry name" value="Flagellar_FlgA"/>
</dbReference>
<dbReference type="PANTHER" id="PTHR36307">
    <property type="entry name" value="FLAGELLA BASAL BODY P-RING FORMATION PROTEIN FLGA"/>
    <property type="match status" value="1"/>
</dbReference>
<keyword evidence="4" id="KW-0732">Signal</keyword>
<dbReference type="AlphaFoldDB" id="A0A5C8Z8Q2"/>
<evidence type="ECO:0000256" key="2">
    <source>
        <dbReference type="ARBA" id="ARBA00010474"/>
    </source>
</evidence>
<dbReference type="InterPro" id="IPR013974">
    <property type="entry name" value="SAF"/>
</dbReference>
<dbReference type="GO" id="GO:0042597">
    <property type="term" value="C:periplasmic space"/>
    <property type="evidence" value="ECO:0007669"/>
    <property type="project" value="UniProtKB-SubCell"/>
</dbReference>
<evidence type="ECO:0000256" key="1">
    <source>
        <dbReference type="ARBA" id="ARBA00004418"/>
    </source>
</evidence>
<keyword evidence="8" id="KW-0966">Cell projection</keyword>
<keyword evidence="8" id="KW-0282">Flagellum</keyword>
<keyword evidence="5" id="KW-0574">Periplasm</keyword>
<accession>A0A5C8Z8Q2</accession>
<dbReference type="InterPro" id="IPR017585">
    <property type="entry name" value="SAF_FlgA"/>
</dbReference>
<comment type="function">
    <text evidence="6">Involved in the assembly process of the P-ring formation. It may associate with FlgF on the rod constituting a structure essential for the P-ring assembly or may act as a modulator protein for the P-ring assembly.</text>
</comment>
<gene>
    <name evidence="8" type="primary">flgA</name>
    <name evidence="8" type="ORF">FME95_01260</name>
</gene>
<dbReference type="NCBIfam" id="TIGR03170">
    <property type="entry name" value="flgA_cterm"/>
    <property type="match status" value="1"/>
</dbReference>
<comment type="subcellular location">
    <subcellularLocation>
        <location evidence="1">Periplasm</location>
    </subcellularLocation>
</comment>
<dbReference type="Proteomes" id="UP000321764">
    <property type="component" value="Unassembled WGS sequence"/>
</dbReference>
<evidence type="ECO:0000313" key="8">
    <source>
        <dbReference type="EMBL" id="TXR53230.1"/>
    </source>
</evidence>
<dbReference type="SMART" id="SM00858">
    <property type="entry name" value="SAF"/>
    <property type="match status" value="1"/>
</dbReference>
<comment type="caution">
    <text evidence="8">The sequence shown here is derived from an EMBL/GenBank/DDBJ whole genome shotgun (WGS) entry which is preliminary data.</text>
</comment>
<dbReference type="Gene3D" id="3.90.1210.10">
    <property type="entry name" value="Antifreeze-like/N-acetylneuraminic acid synthase C-terminal domain"/>
    <property type="match status" value="1"/>
</dbReference>
<dbReference type="CDD" id="cd11614">
    <property type="entry name" value="SAF_CpaB_FlgA_like"/>
    <property type="match status" value="1"/>
</dbReference>
<dbReference type="Pfam" id="PF13144">
    <property type="entry name" value="ChapFlgA"/>
    <property type="match status" value="1"/>
</dbReference>
<evidence type="ECO:0000256" key="3">
    <source>
        <dbReference type="ARBA" id="ARBA00014754"/>
    </source>
</evidence>
<evidence type="ECO:0000256" key="5">
    <source>
        <dbReference type="ARBA" id="ARBA00022764"/>
    </source>
</evidence>
<organism evidence="8 9">
    <name type="scientific">Reinekea thalattae</name>
    <dbReference type="NCBI Taxonomy" id="2593301"/>
    <lineage>
        <taxon>Bacteria</taxon>
        <taxon>Pseudomonadati</taxon>
        <taxon>Pseudomonadota</taxon>
        <taxon>Gammaproteobacteria</taxon>
        <taxon>Oceanospirillales</taxon>
        <taxon>Saccharospirillaceae</taxon>
        <taxon>Reinekea</taxon>
    </lineage>
</organism>
<keyword evidence="9" id="KW-1185">Reference proteome</keyword>
<evidence type="ECO:0000259" key="7">
    <source>
        <dbReference type="SMART" id="SM00858"/>
    </source>
</evidence>
<reference evidence="8 9" key="1">
    <citation type="submission" date="2019-07" db="EMBL/GenBank/DDBJ databases">
        <title>Reinekea sp. strain SSH23 genome sequencing and assembly.</title>
        <authorList>
            <person name="Kim I."/>
        </authorList>
    </citation>
    <scope>NUCLEOTIDE SEQUENCE [LARGE SCALE GENOMIC DNA]</scope>
    <source>
        <strain evidence="8 9">SSH23</strain>
    </source>
</reference>
<name>A0A5C8Z8Q2_9GAMM</name>
<keyword evidence="8" id="KW-0969">Cilium</keyword>
<evidence type="ECO:0000313" key="9">
    <source>
        <dbReference type="Proteomes" id="UP000321764"/>
    </source>
</evidence>
<sequence>MKIKHRRQFHMNNRNSRHFYSLSAAVSKGLPLCANILRCAAFLSLLSLPSWANDTALDANKAAIDSYVLESLFENFPDTDHSDRQYTINYPPDSVLNNGCPAKVYFEWRDKPSAGNNTLSMTCNEPLWKVYIPVSIEIFKDVVVTAKPLSRGQPMLPSDLTLQRMPTSKLRSGYFTDPKALTDYEVQRTVKIGQIITPYMAKPPFLVNRGDWVTIISGSGGLRVTSTGEALRDGSYGDQILVKNVKSNTRLKAWVVKKGVVSTQKDFN</sequence>
<dbReference type="PANTHER" id="PTHR36307:SF1">
    <property type="entry name" value="FLAGELLA BASAL BODY P-RING FORMATION PROTEIN FLGA"/>
    <property type="match status" value="1"/>
</dbReference>
<comment type="similarity">
    <text evidence="2">Belongs to the FlgA family.</text>
</comment>
<dbReference type="EMBL" id="VKAD01000001">
    <property type="protein sequence ID" value="TXR53230.1"/>
    <property type="molecule type" value="Genomic_DNA"/>
</dbReference>
<proteinExistence type="inferred from homology"/>
<feature type="domain" description="SAF" evidence="7">
    <location>
        <begin position="140"/>
        <end position="202"/>
    </location>
</feature>
<dbReference type="GO" id="GO:0044780">
    <property type="term" value="P:bacterial-type flagellum assembly"/>
    <property type="evidence" value="ECO:0007669"/>
    <property type="project" value="InterPro"/>
</dbReference>
<dbReference type="OrthoDB" id="1669037at2"/>
<evidence type="ECO:0000256" key="4">
    <source>
        <dbReference type="ARBA" id="ARBA00022729"/>
    </source>
</evidence>
<dbReference type="Gene3D" id="2.30.30.760">
    <property type="match status" value="1"/>
</dbReference>